<dbReference type="InterPro" id="IPR036097">
    <property type="entry name" value="HisK_dim/P_sf"/>
</dbReference>
<dbReference type="CDD" id="cd00075">
    <property type="entry name" value="HATPase"/>
    <property type="match status" value="1"/>
</dbReference>
<dbReference type="EC" id="2.7.13.3" evidence="2"/>
<dbReference type="PANTHER" id="PTHR43711:SF1">
    <property type="entry name" value="HISTIDINE KINASE 1"/>
    <property type="match status" value="1"/>
</dbReference>
<protein>
    <recommendedName>
        <fullName evidence="2">histidine kinase</fullName>
        <ecNumber evidence="2">2.7.13.3</ecNumber>
    </recommendedName>
</protein>
<evidence type="ECO:0000256" key="5">
    <source>
        <dbReference type="ARBA" id="ARBA00022777"/>
    </source>
</evidence>
<dbReference type="Pfam" id="PF02518">
    <property type="entry name" value="HATPase_c"/>
    <property type="match status" value="1"/>
</dbReference>
<evidence type="ECO:0000256" key="7">
    <source>
        <dbReference type="SAM" id="Phobius"/>
    </source>
</evidence>
<dbReference type="PANTHER" id="PTHR43711">
    <property type="entry name" value="TWO-COMPONENT HISTIDINE KINASE"/>
    <property type="match status" value="1"/>
</dbReference>
<keyword evidence="3" id="KW-0597">Phosphoprotein</keyword>
<dbReference type="SUPFAM" id="SSF47384">
    <property type="entry name" value="Homodimeric domain of signal transducing histidine kinase"/>
    <property type="match status" value="1"/>
</dbReference>
<dbReference type="SMART" id="SM00387">
    <property type="entry name" value="HATPase_c"/>
    <property type="match status" value="1"/>
</dbReference>
<sequence length="419" mass="46644">MFNRSRRNLARWFTLSMGSILILFAATLYYLRAEDKLKALDQLLYKKTRIMAASVQYELRQDQPQVDLNNVPLLGNSLQPLDTELVYVRWYNAQGQLKRFFGAPPSEQLSASPGFLSLNDPAPTDRWLRQVTLPVQEGNRLLGYLQIAVPLTDTQADLRQFQLVLTLTVPIALILIGFTGWQLGGLAMQPIRQAYMQLQRFTADASHELRSPLSAILTNAQVGMLLAKDAPEIQPSLANIIDSSKSINSLVSNLLLLARHSGRIASELLKPVILNNLLEELAADYTAEVAKHDIKLVTHLPKHPIELRADLELLRQAVKNLLSNACKYTPAGGTVWLRLETHSHQAMIQVVDTGIGIAKTDLPHIFERFYRVDTERARESGGFGLGLAIAQQIVQAHGGQIYVTSTEGKGSTFQIELPL</sequence>
<keyword evidence="7" id="KW-0472">Membrane</keyword>
<dbReference type="InterPro" id="IPR050736">
    <property type="entry name" value="Sensor_HK_Regulatory"/>
</dbReference>
<evidence type="ECO:0000313" key="9">
    <source>
        <dbReference type="EMBL" id="MBW4465185.1"/>
    </source>
</evidence>
<dbReference type="EMBL" id="JAHHHV010000033">
    <property type="protein sequence ID" value="MBW4465185.1"/>
    <property type="molecule type" value="Genomic_DNA"/>
</dbReference>
<reference evidence="9" key="1">
    <citation type="submission" date="2021-05" db="EMBL/GenBank/DDBJ databases">
        <authorList>
            <person name="Pietrasiak N."/>
            <person name="Ward R."/>
            <person name="Stajich J.E."/>
            <person name="Kurbessoian T."/>
        </authorList>
    </citation>
    <scope>NUCLEOTIDE SEQUENCE</scope>
    <source>
        <strain evidence="9">GSE-TBD4-15B</strain>
    </source>
</reference>
<dbReference type="Proteomes" id="UP000707356">
    <property type="component" value="Unassembled WGS sequence"/>
</dbReference>
<dbReference type="Gene3D" id="1.10.287.130">
    <property type="match status" value="1"/>
</dbReference>
<comment type="caution">
    <text evidence="9">The sequence shown here is derived from an EMBL/GenBank/DDBJ whole genome shotgun (WGS) entry which is preliminary data.</text>
</comment>
<keyword evidence="7" id="KW-1133">Transmembrane helix</keyword>
<name>A0A951PA45_9CYAN</name>
<reference evidence="9" key="2">
    <citation type="journal article" date="2022" name="Microbiol. Resour. Announc.">
        <title>Metagenome Sequencing to Explore Phylogenomics of Terrestrial Cyanobacteria.</title>
        <authorList>
            <person name="Ward R.D."/>
            <person name="Stajich J.E."/>
            <person name="Johansen J.R."/>
            <person name="Huntemann M."/>
            <person name="Clum A."/>
            <person name="Foster B."/>
            <person name="Foster B."/>
            <person name="Roux S."/>
            <person name="Palaniappan K."/>
            <person name="Varghese N."/>
            <person name="Mukherjee S."/>
            <person name="Reddy T.B.K."/>
            <person name="Daum C."/>
            <person name="Copeland A."/>
            <person name="Chen I.A."/>
            <person name="Ivanova N.N."/>
            <person name="Kyrpides N.C."/>
            <person name="Shapiro N."/>
            <person name="Eloe-Fadrosh E.A."/>
            <person name="Pietrasiak N."/>
        </authorList>
    </citation>
    <scope>NUCLEOTIDE SEQUENCE</scope>
    <source>
        <strain evidence="9">GSE-TBD4-15B</strain>
    </source>
</reference>
<dbReference type="GO" id="GO:0000155">
    <property type="term" value="F:phosphorelay sensor kinase activity"/>
    <property type="evidence" value="ECO:0007669"/>
    <property type="project" value="InterPro"/>
</dbReference>
<dbReference type="PRINTS" id="PR00344">
    <property type="entry name" value="BCTRLSENSOR"/>
</dbReference>
<evidence type="ECO:0000259" key="8">
    <source>
        <dbReference type="PROSITE" id="PS50109"/>
    </source>
</evidence>
<feature type="domain" description="Histidine kinase" evidence="8">
    <location>
        <begin position="204"/>
        <end position="419"/>
    </location>
</feature>
<dbReference type="AlphaFoldDB" id="A0A951PA45"/>
<dbReference type="SMART" id="SM00388">
    <property type="entry name" value="HisKA"/>
    <property type="match status" value="1"/>
</dbReference>
<proteinExistence type="predicted"/>
<dbReference type="InterPro" id="IPR003594">
    <property type="entry name" value="HATPase_dom"/>
</dbReference>
<feature type="transmembrane region" description="Helical" evidence="7">
    <location>
        <begin position="12"/>
        <end position="31"/>
    </location>
</feature>
<organism evidence="9 10">
    <name type="scientific">Pegethrix bostrychoides GSE-TBD4-15B</name>
    <dbReference type="NCBI Taxonomy" id="2839662"/>
    <lineage>
        <taxon>Bacteria</taxon>
        <taxon>Bacillati</taxon>
        <taxon>Cyanobacteriota</taxon>
        <taxon>Cyanophyceae</taxon>
        <taxon>Oculatellales</taxon>
        <taxon>Oculatellaceae</taxon>
        <taxon>Pegethrix</taxon>
    </lineage>
</organism>
<evidence type="ECO:0000256" key="1">
    <source>
        <dbReference type="ARBA" id="ARBA00000085"/>
    </source>
</evidence>
<keyword evidence="4" id="KW-0808">Transferase</keyword>
<evidence type="ECO:0000256" key="4">
    <source>
        <dbReference type="ARBA" id="ARBA00022679"/>
    </source>
</evidence>
<dbReference type="Gene3D" id="3.30.565.10">
    <property type="entry name" value="Histidine kinase-like ATPase, C-terminal domain"/>
    <property type="match status" value="1"/>
</dbReference>
<feature type="transmembrane region" description="Helical" evidence="7">
    <location>
        <begin position="161"/>
        <end position="183"/>
    </location>
</feature>
<dbReference type="Pfam" id="PF00512">
    <property type="entry name" value="HisKA"/>
    <property type="match status" value="1"/>
</dbReference>
<comment type="catalytic activity">
    <reaction evidence="1">
        <text>ATP + protein L-histidine = ADP + protein N-phospho-L-histidine.</text>
        <dbReference type="EC" id="2.7.13.3"/>
    </reaction>
</comment>
<dbReference type="FunFam" id="3.30.565.10:FF:000006">
    <property type="entry name" value="Sensor histidine kinase WalK"/>
    <property type="match status" value="1"/>
</dbReference>
<evidence type="ECO:0000256" key="6">
    <source>
        <dbReference type="ARBA" id="ARBA00023012"/>
    </source>
</evidence>
<dbReference type="SUPFAM" id="SSF55874">
    <property type="entry name" value="ATPase domain of HSP90 chaperone/DNA topoisomerase II/histidine kinase"/>
    <property type="match status" value="1"/>
</dbReference>
<keyword evidence="5 9" id="KW-0418">Kinase</keyword>
<dbReference type="InterPro" id="IPR003661">
    <property type="entry name" value="HisK_dim/P_dom"/>
</dbReference>
<evidence type="ECO:0000256" key="2">
    <source>
        <dbReference type="ARBA" id="ARBA00012438"/>
    </source>
</evidence>
<dbReference type="CDD" id="cd00082">
    <property type="entry name" value="HisKA"/>
    <property type="match status" value="1"/>
</dbReference>
<keyword evidence="7" id="KW-0812">Transmembrane</keyword>
<evidence type="ECO:0000313" key="10">
    <source>
        <dbReference type="Proteomes" id="UP000707356"/>
    </source>
</evidence>
<accession>A0A951PA45</accession>
<dbReference type="InterPro" id="IPR004358">
    <property type="entry name" value="Sig_transdc_His_kin-like_C"/>
</dbReference>
<dbReference type="PROSITE" id="PS50109">
    <property type="entry name" value="HIS_KIN"/>
    <property type="match status" value="1"/>
</dbReference>
<evidence type="ECO:0000256" key="3">
    <source>
        <dbReference type="ARBA" id="ARBA00022553"/>
    </source>
</evidence>
<keyword evidence="6" id="KW-0902">Two-component regulatory system</keyword>
<dbReference type="InterPro" id="IPR036890">
    <property type="entry name" value="HATPase_C_sf"/>
</dbReference>
<gene>
    <name evidence="9" type="ORF">KME07_07050</name>
</gene>
<dbReference type="InterPro" id="IPR005467">
    <property type="entry name" value="His_kinase_dom"/>
</dbReference>